<dbReference type="InterPro" id="IPR013783">
    <property type="entry name" value="Ig-like_fold"/>
</dbReference>
<dbReference type="SUPFAM" id="SSF50965">
    <property type="entry name" value="Galactose oxidase, central domain"/>
    <property type="match status" value="2"/>
</dbReference>
<dbReference type="Gene3D" id="2.60.40.10">
    <property type="entry name" value="Immunoglobulins"/>
    <property type="match status" value="1"/>
</dbReference>
<dbReference type="RefSeq" id="WP_312748792.1">
    <property type="nucleotide sequence ID" value="NZ_CP116968.1"/>
</dbReference>
<feature type="domain" description="Fibronectin type-III" evidence="2">
    <location>
        <begin position="398"/>
        <end position="484"/>
    </location>
</feature>
<dbReference type="SUPFAM" id="SSF101898">
    <property type="entry name" value="NHL repeat"/>
    <property type="match status" value="1"/>
</dbReference>
<dbReference type="EMBL" id="CP116968">
    <property type="protein sequence ID" value="WNM63965.1"/>
    <property type="molecule type" value="Genomic_DNA"/>
</dbReference>
<evidence type="ECO:0000256" key="1">
    <source>
        <dbReference type="SAM" id="MobiDB-lite"/>
    </source>
</evidence>
<dbReference type="InterPro" id="IPR015915">
    <property type="entry name" value="Kelch-typ_b-propeller"/>
</dbReference>
<dbReference type="CDD" id="cd00063">
    <property type="entry name" value="FN3"/>
    <property type="match status" value="1"/>
</dbReference>
<dbReference type="Pfam" id="PF00041">
    <property type="entry name" value="fn3"/>
    <property type="match status" value="1"/>
</dbReference>
<dbReference type="SUPFAM" id="SSF49265">
    <property type="entry name" value="Fibronectin type III"/>
    <property type="match status" value="1"/>
</dbReference>
<dbReference type="PROSITE" id="PS50853">
    <property type="entry name" value="FN3"/>
    <property type="match status" value="1"/>
</dbReference>
<dbReference type="KEGG" id="nneo:PQG83_09455"/>
<proteinExistence type="predicted"/>
<dbReference type="AlphaFoldDB" id="A0AA96GPF3"/>
<name>A0AA96GPF3_9BACT</name>
<dbReference type="InterPro" id="IPR036116">
    <property type="entry name" value="FN3_sf"/>
</dbReference>
<evidence type="ECO:0000313" key="4">
    <source>
        <dbReference type="Proteomes" id="UP001302494"/>
    </source>
</evidence>
<protein>
    <submittedName>
        <fullName evidence="3">Fibronectin type III domain-containing protein</fullName>
    </submittedName>
</protein>
<reference evidence="3 4" key="1">
    <citation type="submission" date="2023-01" db="EMBL/GenBank/DDBJ databases">
        <title>Cultivation and genomic characterization of new, ubiquitous marine nitrite-oxidizing bacteria from the Nitrospirales.</title>
        <authorList>
            <person name="Mueller A.J."/>
            <person name="Daebeler A."/>
            <person name="Herbold C.W."/>
            <person name="Kirkegaard R.H."/>
            <person name="Daims H."/>
        </authorList>
    </citation>
    <scope>NUCLEOTIDE SEQUENCE [LARGE SCALE GENOMIC DNA]</scope>
    <source>
        <strain evidence="3 4">DK</strain>
    </source>
</reference>
<dbReference type="SMART" id="SM00060">
    <property type="entry name" value="FN3"/>
    <property type="match status" value="1"/>
</dbReference>
<sequence length="870" mass="95837">MEIFSRNMGHKRYLRGISPLIHAFSLLLCSLLLFGIVFPQETNAGILDNLKAGEWYEVPNSKIRALVPSPIAPGNGPENIILAWNSGAYDTKRDRYLVTGGGHNDYGGNEIYAFNMNTLAWSIAHPQSPNIPAINGPCSEIYPDGKPAQRHTYDGLEYLPNVDKFWMHGGSLHCGTGSSSQATWMLDFNTLQWQQKAKLPYDSRLEMVTAFDPSSGHVFMAGQNSWQNLLEYDPISDKWTVRSNASLGGPQTATIDSKRRLFVSIGGGNVFAYNLNNSGIIQRQTLSTSGATNMVSANYPGVDYDPVSDRIVAWHGGANVYTLNMDTLVWTKHITTNSVIPTSAPHQGTFNRWRYVPSKNVFIVVNSIDENVYIYKLSTSGNTPTPPPPSSDTTPPSIPSALSGSAISSTQINLSWTASTDNVGVAGYKVFRNGTQVNTPSSSTTYLDTGLTPSTSYSYMVSAFDLAGNNSVKSTAISVATNNSTSTVPPPTGQINIPTGVFVALDYPDAAPIGIQNSKHVTWAHNPIDGRLYSMGGDFGPGDYPSSYRQDMYSLSISDRWANKQNRNAGWRQEYPYCGPDGGIQPKSPDFVGWTWDSTRKVFWMVPGTMVTPVQPSCPGRTTNPATDEPKFKFNHIMTFNPAEPNLTKRWLDWGEDTTPHRGEKWMSIYDAKTDTIIRFGVNQFVDIYDVKTRTWSSFSHGNNAVGDTVRIFNAALSVDFKKRVIFAVDEIAGRLMRWNMDAKTMTDLGPVPDGPIELSLNSSYSAWDSINNVLFFLHPGTLGFHVYHPETKSWETPAMVTDPPGLHPDVKHAIVFDPYQNVLAFLGNRDDANPYIYLYRYAAGGSNPGPGDTIPPSPPTQLKLTIIQN</sequence>
<dbReference type="InterPro" id="IPR003961">
    <property type="entry name" value="FN3_dom"/>
</dbReference>
<accession>A0AA96GPF3</accession>
<dbReference type="Gene3D" id="2.120.10.80">
    <property type="entry name" value="Kelch-type beta propeller"/>
    <property type="match status" value="1"/>
</dbReference>
<dbReference type="Proteomes" id="UP001302494">
    <property type="component" value="Chromosome"/>
</dbReference>
<gene>
    <name evidence="3" type="ORF">PQG83_09455</name>
</gene>
<evidence type="ECO:0000259" key="2">
    <source>
        <dbReference type="PROSITE" id="PS50853"/>
    </source>
</evidence>
<organism evidence="3 4">
    <name type="scientific">Candidatus Nitrospira neomarina</name>
    <dbReference type="NCBI Taxonomy" id="3020899"/>
    <lineage>
        <taxon>Bacteria</taxon>
        <taxon>Pseudomonadati</taxon>
        <taxon>Nitrospirota</taxon>
        <taxon>Nitrospiria</taxon>
        <taxon>Nitrospirales</taxon>
        <taxon>Nitrospiraceae</taxon>
        <taxon>Nitrospira</taxon>
    </lineage>
</organism>
<keyword evidence="4" id="KW-1185">Reference proteome</keyword>
<feature type="region of interest" description="Disordered" evidence="1">
    <location>
        <begin position="379"/>
        <end position="404"/>
    </location>
</feature>
<evidence type="ECO:0000313" key="3">
    <source>
        <dbReference type="EMBL" id="WNM63965.1"/>
    </source>
</evidence>
<dbReference type="InterPro" id="IPR011043">
    <property type="entry name" value="Gal_Oxase/kelch_b-propeller"/>
</dbReference>